<keyword evidence="2" id="KW-1133">Transmembrane helix</keyword>
<dbReference type="InterPro" id="IPR010982">
    <property type="entry name" value="Lambda_DNA-bd_dom_sf"/>
</dbReference>
<accession>A0ABV9JAQ8</accession>
<evidence type="ECO:0000313" key="4">
    <source>
        <dbReference type="Proteomes" id="UP001595987"/>
    </source>
</evidence>
<organism evidence="3 4">
    <name type="scientific">Lactococcus nasutitermitis</name>
    <dbReference type="NCBI Taxonomy" id="1652957"/>
    <lineage>
        <taxon>Bacteria</taxon>
        <taxon>Bacillati</taxon>
        <taxon>Bacillota</taxon>
        <taxon>Bacilli</taxon>
        <taxon>Lactobacillales</taxon>
        <taxon>Streptococcaceae</taxon>
        <taxon>Lactococcus</taxon>
    </lineage>
</organism>
<keyword evidence="2" id="KW-0812">Transmembrane</keyword>
<keyword evidence="4" id="KW-1185">Reference proteome</keyword>
<dbReference type="RefSeq" id="WP_213533821.1">
    <property type="nucleotide sequence ID" value="NZ_BOVQ01000002.1"/>
</dbReference>
<proteinExistence type="predicted"/>
<gene>
    <name evidence="3" type="ORF">ACFO26_03095</name>
</gene>
<dbReference type="InterPro" id="IPR050400">
    <property type="entry name" value="Bact_Cytoskel_RodZ"/>
</dbReference>
<dbReference type="PANTHER" id="PTHR34475">
    <property type="match status" value="1"/>
</dbReference>
<feature type="region of interest" description="Disordered" evidence="1">
    <location>
        <begin position="296"/>
        <end position="315"/>
    </location>
</feature>
<keyword evidence="2" id="KW-0472">Membrane</keyword>
<reference evidence="4" key="1">
    <citation type="journal article" date="2019" name="Int. J. Syst. Evol. Microbiol.">
        <title>The Global Catalogue of Microorganisms (GCM) 10K type strain sequencing project: providing services to taxonomists for standard genome sequencing and annotation.</title>
        <authorList>
            <consortium name="The Broad Institute Genomics Platform"/>
            <consortium name="The Broad Institute Genome Sequencing Center for Infectious Disease"/>
            <person name="Wu L."/>
            <person name="Ma J."/>
        </authorList>
    </citation>
    <scope>NUCLEOTIDE SEQUENCE [LARGE SCALE GENOMIC DNA]</scope>
    <source>
        <strain evidence="4">CCUG 63287</strain>
    </source>
</reference>
<dbReference type="Proteomes" id="UP001595987">
    <property type="component" value="Unassembled WGS sequence"/>
</dbReference>
<name>A0ABV9JAQ8_9LACT</name>
<feature type="transmembrane region" description="Helical" evidence="2">
    <location>
        <begin position="118"/>
        <end position="138"/>
    </location>
</feature>
<feature type="compositionally biased region" description="Low complexity" evidence="1">
    <location>
        <begin position="298"/>
        <end position="315"/>
    </location>
</feature>
<dbReference type="Gene3D" id="1.10.260.40">
    <property type="entry name" value="lambda repressor-like DNA-binding domains"/>
    <property type="match status" value="1"/>
</dbReference>
<dbReference type="PANTHER" id="PTHR34475:SF1">
    <property type="entry name" value="CYTOSKELETON PROTEIN RODZ"/>
    <property type="match status" value="1"/>
</dbReference>
<feature type="compositionally biased region" description="Low complexity" evidence="1">
    <location>
        <begin position="159"/>
        <end position="180"/>
    </location>
</feature>
<dbReference type="Pfam" id="PF13413">
    <property type="entry name" value="HTH_25"/>
    <property type="match status" value="1"/>
</dbReference>
<evidence type="ECO:0000256" key="2">
    <source>
        <dbReference type="SAM" id="Phobius"/>
    </source>
</evidence>
<comment type="caution">
    <text evidence="3">The sequence shown here is derived from an EMBL/GenBank/DDBJ whole genome shotgun (WGS) entry which is preliminary data.</text>
</comment>
<evidence type="ECO:0000313" key="3">
    <source>
        <dbReference type="EMBL" id="MFC4651883.1"/>
    </source>
</evidence>
<feature type="region of interest" description="Disordered" evidence="1">
    <location>
        <begin position="148"/>
        <end position="183"/>
    </location>
</feature>
<sequence>MVAIKTIGQVLKEKRTELGLGLSEAEKLTNVQKLYIVALETDDYKALPGEFYIKAYLKQYAEKLGLNAEEIVAAYEAGNGITVEDKDDIQETYRFVKPSERVEEEDTGPRTWRDYVPIILLSSVALAIVLAVVLAVVVNQSGTPSLASNNYHYSDSKKSSASAKSTSSTTQSSSSSSSSAAPLQKLSVTGSGTTLNANLTNAQTPVKIEISVAAGGSVWVYANNSDMATTGVTLSGTNLTTTGTLSAGSTASVITLGNHAGVSVTINGQALDLSQLGTVGPYKIYLTVNAATGTQAPTTQSSSAVTANANTTTAQ</sequence>
<evidence type="ECO:0000256" key="1">
    <source>
        <dbReference type="SAM" id="MobiDB-lite"/>
    </source>
</evidence>
<protein>
    <submittedName>
        <fullName evidence="3">Helix-turn-helix domain-containing protein</fullName>
    </submittedName>
</protein>
<dbReference type="EMBL" id="JBHSGD010000004">
    <property type="protein sequence ID" value="MFC4651883.1"/>
    <property type="molecule type" value="Genomic_DNA"/>
</dbReference>